<comment type="similarity">
    <text evidence="1">Belongs to the peptidase A1 family.</text>
</comment>
<evidence type="ECO:0000256" key="1">
    <source>
        <dbReference type="ARBA" id="ARBA00007447"/>
    </source>
</evidence>
<dbReference type="InterPro" id="IPR033121">
    <property type="entry name" value="PEPTIDASE_A1"/>
</dbReference>
<keyword evidence="6" id="KW-0732">Signal</keyword>
<name>A0AAD7LL89_QUISA</name>
<feature type="signal peptide" evidence="6">
    <location>
        <begin position="1"/>
        <end position="22"/>
    </location>
</feature>
<dbReference type="AlphaFoldDB" id="A0AAD7LL89"/>
<dbReference type="InterPro" id="IPR051708">
    <property type="entry name" value="Plant_Aspart_Prot_A1"/>
</dbReference>
<protein>
    <submittedName>
        <fullName evidence="8">Aspartic proteinase CDR1-like</fullName>
    </submittedName>
</protein>
<keyword evidence="9" id="KW-1185">Reference proteome</keyword>
<evidence type="ECO:0000313" key="9">
    <source>
        <dbReference type="Proteomes" id="UP001163823"/>
    </source>
</evidence>
<accession>A0AAD7LL89</accession>
<dbReference type="EMBL" id="JARAOO010000008">
    <property type="protein sequence ID" value="KAJ7959095.1"/>
    <property type="molecule type" value="Genomic_DNA"/>
</dbReference>
<dbReference type="Pfam" id="PF14541">
    <property type="entry name" value="TAXi_C"/>
    <property type="match status" value="1"/>
</dbReference>
<gene>
    <name evidence="8" type="ORF">O6P43_019717</name>
</gene>
<dbReference type="PANTHER" id="PTHR47967">
    <property type="entry name" value="OS07G0603500 PROTEIN-RELATED"/>
    <property type="match status" value="1"/>
</dbReference>
<evidence type="ECO:0000256" key="6">
    <source>
        <dbReference type="SAM" id="SignalP"/>
    </source>
</evidence>
<dbReference type="Pfam" id="PF14543">
    <property type="entry name" value="TAXi_N"/>
    <property type="match status" value="1"/>
</dbReference>
<dbReference type="GO" id="GO:0005576">
    <property type="term" value="C:extracellular region"/>
    <property type="evidence" value="ECO:0007669"/>
    <property type="project" value="TreeGrafter"/>
</dbReference>
<dbReference type="SUPFAM" id="SSF50630">
    <property type="entry name" value="Acid proteases"/>
    <property type="match status" value="1"/>
</dbReference>
<dbReference type="Gene3D" id="2.40.70.10">
    <property type="entry name" value="Acid Proteases"/>
    <property type="match status" value="2"/>
</dbReference>
<keyword evidence="4" id="KW-0378">Hydrolase</keyword>
<dbReference type="InterPro" id="IPR034161">
    <property type="entry name" value="Pepsin-like_plant"/>
</dbReference>
<evidence type="ECO:0000256" key="4">
    <source>
        <dbReference type="ARBA" id="ARBA00022801"/>
    </source>
</evidence>
<evidence type="ECO:0000259" key="7">
    <source>
        <dbReference type="PROSITE" id="PS51767"/>
    </source>
</evidence>
<evidence type="ECO:0000313" key="8">
    <source>
        <dbReference type="EMBL" id="KAJ7959095.1"/>
    </source>
</evidence>
<dbReference type="InterPro" id="IPR032799">
    <property type="entry name" value="TAXi_C"/>
</dbReference>
<dbReference type="PANTHER" id="PTHR47967:SF128">
    <property type="entry name" value="ASPARTIC PROTEINASE CDR1-LIKE"/>
    <property type="match status" value="1"/>
</dbReference>
<comment type="caution">
    <text evidence="8">The sequence shown here is derived from an EMBL/GenBank/DDBJ whole genome shotgun (WGS) entry which is preliminary data.</text>
</comment>
<feature type="chain" id="PRO_5042262923" evidence="6">
    <location>
        <begin position="23"/>
        <end position="436"/>
    </location>
</feature>
<dbReference type="InterPro" id="IPR032861">
    <property type="entry name" value="TAXi_N"/>
</dbReference>
<keyword evidence="5" id="KW-0325">Glycoprotein</keyword>
<evidence type="ECO:0000256" key="2">
    <source>
        <dbReference type="ARBA" id="ARBA00022670"/>
    </source>
</evidence>
<dbReference type="InterPro" id="IPR021109">
    <property type="entry name" value="Peptidase_aspartic_dom_sf"/>
</dbReference>
<dbReference type="PROSITE" id="PS51767">
    <property type="entry name" value="PEPTIDASE_A1"/>
    <property type="match status" value="1"/>
</dbReference>
<keyword evidence="3" id="KW-0064">Aspartyl protease</keyword>
<keyword evidence="2" id="KW-0645">Protease</keyword>
<evidence type="ECO:0000256" key="5">
    <source>
        <dbReference type="ARBA" id="ARBA00023180"/>
    </source>
</evidence>
<proteinExistence type="inferred from homology"/>
<dbReference type="GO" id="GO:0006508">
    <property type="term" value="P:proteolysis"/>
    <property type="evidence" value="ECO:0007669"/>
    <property type="project" value="UniProtKB-KW"/>
</dbReference>
<dbReference type="FunFam" id="2.40.70.10:FF:000031">
    <property type="entry name" value="Aspartyl protease AED1"/>
    <property type="match status" value="1"/>
</dbReference>
<feature type="domain" description="Peptidase A1" evidence="7">
    <location>
        <begin position="87"/>
        <end position="429"/>
    </location>
</feature>
<organism evidence="8 9">
    <name type="scientific">Quillaja saponaria</name>
    <name type="common">Soap bark tree</name>
    <dbReference type="NCBI Taxonomy" id="32244"/>
    <lineage>
        <taxon>Eukaryota</taxon>
        <taxon>Viridiplantae</taxon>
        <taxon>Streptophyta</taxon>
        <taxon>Embryophyta</taxon>
        <taxon>Tracheophyta</taxon>
        <taxon>Spermatophyta</taxon>
        <taxon>Magnoliopsida</taxon>
        <taxon>eudicotyledons</taxon>
        <taxon>Gunneridae</taxon>
        <taxon>Pentapetalae</taxon>
        <taxon>rosids</taxon>
        <taxon>fabids</taxon>
        <taxon>Fabales</taxon>
        <taxon>Quillajaceae</taxon>
        <taxon>Quillaja</taxon>
    </lineage>
</organism>
<dbReference type="GO" id="GO:0004190">
    <property type="term" value="F:aspartic-type endopeptidase activity"/>
    <property type="evidence" value="ECO:0007669"/>
    <property type="project" value="UniProtKB-KW"/>
</dbReference>
<reference evidence="8" key="1">
    <citation type="journal article" date="2023" name="Science">
        <title>Elucidation of the pathway for biosynthesis of saponin adjuvants from the soapbark tree.</title>
        <authorList>
            <person name="Reed J."/>
            <person name="Orme A."/>
            <person name="El-Demerdash A."/>
            <person name="Owen C."/>
            <person name="Martin L.B.B."/>
            <person name="Misra R.C."/>
            <person name="Kikuchi S."/>
            <person name="Rejzek M."/>
            <person name="Martin A.C."/>
            <person name="Harkess A."/>
            <person name="Leebens-Mack J."/>
            <person name="Louveau T."/>
            <person name="Stephenson M.J."/>
            <person name="Osbourn A."/>
        </authorList>
    </citation>
    <scope>NUCLEOTIDE SEQUENCE</scope>
    <source>
        <strain evidence="8">S10</strain>
    </source>
</reference>
<evidence type="ECO:0000256" key="3">
    <source>
        <dbReference type="ARBA" id="ARBA00022750"/>
    </source>
</evidence>
<dbReference type="CDD" id="cd05476">
    <property type="entry name" value="pepsin_A_like_plant"/>
    <property type="match status" value="1"/>
</dbReference>
<dbReference type="Proteomes" id="UP001163823">
    <property type="component" value="Chromosome 8"/>
</dbReference>
<sequence length="436" mass="47969">MASNNLNLHVFLAIFLTSSIHAHNLFSSSGFSVNLIHRDSPLSPYFNSSVPTSTLMRNALPRSISRAKNFNSSKKFQIPVFHGDLEYLVKLSFGTPPFEITAIADTGSELIWTQCKPCNPCYNQTDPIFDPQLSSTYKDFHCQDSATSTCLSIYGGYCFGSQCLYGIEYVDQSHTNGTIASETVTLGSTNDNSSQPISFPGIVFGCGHQNEGTFGQLESGIIGLGYDYPSLIYQLKPFIQGKFSHCLAPNPSVTSKISFGNNDLLIGDDVVSTPLHLTNHSYLLELQAISVGEKRLEYKVSKPELKDNGNTVIDLGTTYTLLPTVFYPELDLAVKEAIKLKPEKDPQGGFSLCYKGKDFLADAPKITLHFAEADLELTILNTFVALEDDLFCFVIRPFDVSDGMAIFGNIAQQNFLVGYDIEGGKLSFKPYDCSKQ</sequence>
<dbReference type="KEGG" id="qsa:O6P43_019717"/>